<accession>A0ACC0DSR5</accession>
<protein>
    <submittedName>
        <fullName evidence="1">Uncharacterized protein</fullName>
    </submittedName>
</protein>
<dbReference type="EMBL" id="CM045880">
    <property type="protein sequence ID" value="KAI7938462.1"/>
    <property type="molecule type" value="Genomic_DNA"/>
</dbReference>
<organism evidence="1 2">
    <name type="scientific">Puccinia striiformis f. sp. tritici</name>
    <dbReference type="NCBI Taxonomy" id="168172"/>
    <lineage>
        <taxon>Eukaryota</taxon>
        <taxon>Fungi</taxon>
        <taxon>Dikarya</taxon>
        <taxon>Basidiomycota</taxon>
        <taxon>Pucciniomycotina</taxon>
        <taxon>Pucciniomycetes</taxon>
        <taxon>Pucciniales</taxon>
        <taxon>Pucciniaceae</taxon>
        <taxon>Puccinia</taxon>
    </lineage>
</organism>
<dbReference type="Proteomes" id="UP001060170">
    <property type="component" value="Chromosome 16"/>
</dbReference>
<evidence type="ECO:0000313" key="2">
    <source>
        <dbReference type="Proteomes" id="UP001060170"/>
    </source>
</evidence>
<reference evidence="1 2" key="3">
    <citation type="journal article" date="2022" name="Microbiol. Spectr.">
        <title>Folding features and dynamics of 3D genome architecture in plant fungal pathogens.</title>
        <authorList>
            <person name="Xia C."/>
        </authorList>
    </citation>
    <scope>NUCLEOTIDE SEQUENCE [LARGE SCALE GENOMIC DNA]</scope>
    <source>
        <strain evidence="1 2">93-210</strain>
    </source>
</reference>
<sequence length="1423" mass="160811">MANNNRNKSKSRTDDPDPVDSPLTSLASTSLHPPPEDDTIVQINQNFANYNLRLRSLLRSNTDNTQQITELSNRFTGFETKMDNIFSHIDSNGDSPRPSSNQKHFMKDPMALHRSIHTSVELLKYSGENFIAWQQQLDTTLDFVFLTDRFTEKERWSKLSAEHEPSVTLLMRGSVEPLLYKTVRTTRKPADIYQTLKTRCKRSDRQRKIGIVNKLKDFYAYEQQDSNAELIAQFQDFFLEVSQQNLSLDELLGLVLQSVAKPPIGVDENMFRNNLNHCLNSANPAPLLDAVCQELTQVKGELHTGTSTNPILINRLHPGGDNHSRSKNNSSGKNTSTFGHKAITNALAFQGQQPSTALMAAKGDTCKYCEIKGHWASTCRKFARDLRNGKINIAQLSEYAEDPQFNINPSFVKVRAVDLNATPDDTVLVDSGASACVSGNSPFFIFEKRLTVPIPVLMASRKSNMLLTGIGSLKIPTPSGTIRIRNVYHNPSIPYVILSLGMLATYGLQPVFDKDCTMSLVHQHRVFRTVFSNFCWTLVTSPISPSPPSPALSMSSSVPTSPCNDIILSTMTNQPSMEAIRWHERLGHANDKLVRKFLERFVGEDVAKNWQPFFCEKCVMGKITGRRFLPPSTVPKKEILDLMVSDVMGPFDKDIHGFQFTVTLRDHASMYTFISPIKTKSEVTGKLITWFDMIKNRLGRYPQFLRCDNGGEFISKKLQSLLDTRGITLAHSSPYHLEENGEAERVNQTLNDMSRVMMQNCSLPPLFWSYAQQVAAYIHNRIPHSRIFPQTPIELFFDQVPVPEYIYPFGARALVFRPADKRTGKFDDRADECLLVGYPPSEKGWVFYNEHLKTFIHSANAVFPDFQTLPVSGIKTSKNDISFLLNNLVLGEEPTDTEALIQQQAIDSLLTRPDVAVPDNIHQAFSSPESSEWRKAAEVELGQLEKLEVWEVVESRKGIKVIGARWVFALKRDTTGSIVRFKARYIARGFNQRPGTDCGDTYAPTASLNTLRLLFSIAAQLGMKMHSFDVSSAYLYSPIEEEVYVEPPTELRPELKGKVLRLKKALYGTKQAGRCWWRHFKTILNGLNFTTSEVESSLYVYKRDDVSIFIWMHVDDGVVVSNSESAMEELRDALQKHLEVKWKTHVDQIVGINVHEKMDAIFLEQHLLATQVVTDYCRRTIHQNTTLPDTLLVTSTSDPVNVTDFRSVLGSLMYLACGTRPDIAYAVNMLARYSSRPSEEHWLALDHLIGYVKKNPRRAITFSHGEDQVKLYVDAGWGGEHERSTTGYILQHCGNPITWGSKRQEVVAMSTCAAEYVALSIATQTLANIKVILDDICPSQRFEILCDNQAAVLVATDNASKKKTKYLQRAFYFVNDFVRKYKVKLYWISNQFQLADIFTKRLGASKHLTSLKDISIQDIPPTS</sequence>
<gene>
    <name evidence="1" type="ORF">MJO28_015382</name>
</gene>
<proteinExistence type="predicted"/>
<name>A0ACC0DSR5_9BASI</name>
<reference evidence="2" key="2">
    <citation type="journal article" date="2018" name="Mol. Plant Microbe Interact.">
        <title>Genome sequence resources for the wheat stripe rust pathogen (Puccinia striiformis f. sp. tritici) and the barley stripe rust pathogen (Puccinia striiformis f. sp. hordei).</title>
        <authorList>
            <person name="Xia C."/>
            <person name="Wang M."/>
            <person name="Yin C."/>
            <person name="Cornejo O.E."/>
            <person name="Hulbert S.H."/>
            <person name="Chen X."/>
        </authorList>
    </citation>
    <scope>NUCLEOTIDE SEQUENCE [LARGE SCALE GENOMIC DNA]</scope>
    <source>
        <strain evidence="2">93-210</strain>
    </source>
</reference>
<reference evidence="2" key="1">
    <citation type="journal article" date="2018" name="BMC Genomics">
        <title>Genomic insights into host adaptation between the wheat stripe rust pathogen (Puccinia striiformis f. sp. tritici) and the barley stripe rust pathogen (Puccinia striiformis f. sp. hordei).</title>
        <authorList>
            <person name="Xia C."/>
            <person name="Wang M."/>
            <person name="Yin C."/>
            <person name="Cornejo O.E."/>
            <person name="Hulbert S.H."/>
            <person name="Chen X."/>
        </authorList>
    </citation>
    <scope>NUCLEOTIDE SEQUENCE [LARGE SCALE GENOMIC DNA]</scope>
    <source>
        <strain evidence="2">93-210</strain>
    </source>
</reference>
<evidence type="ECO:0000313" key="1">
    <source>
        <dbReference type="EMBL" id="KAI7938462.1"/>
    </source>
</evidence>
<keyword evidence="2" id="KW-1185">Reference proteome</keyword>
<comment type="caution">
    <text evidence="1">The sequence shown here is derived from an EMBL/GenBank/DDBJ whole genome shotgun (WGS) entry which is preliminary data.</text>
</comment>